<protein>
    <submittedName>
        <fullName evidence="9">15470_t:CDS:1</fullName>
    </submittedName>
</protein>
<evidence type="ECO:0000256" key="8">
    <source>
        <dbReference type="RuleBase" id="RU000461"/>
    </source>
</evidence>
<dbReference type="PROSITE" id="PS00086">
    <property type="entry name" value="CYTOCHROME_P450"/>
    <property type="match status" value="1"/>
</dbReference>
<dbReference type="Proteomes" id="UP000789342">
    <property type="component" value="Unassembled WGS sequence"/>
</dbReference>
<proteinExistence type="inferred from homology"/>
<evidence type="ECO:0000256" key="1">
    <source>
        <dbReference type="ARBA" id="ARBA00010617"/>
    </source>
</evidence>
<evidence type="ECO:0000313" key="9">
    <source>
        <dbReference type="EMBL" id="CAG8675502.1"/>
    </source>
</evidence>
<dbReference type="AlphaFoldDB" id="A0A9N9EDL2"/>
<organism evidence="9 10">
    <name type="scientific">Acaulospora morrowiae</name>
    <dbReference type="NCBI Taxonomy" id="94023"/>
    <lineage>
        <taxon>Eukaryota</taxon>
        <taxon>Fungi</taxon>
        <taxon>Fungi incertae sedis</taxon>
        <taxon>Mucoromycota</taxon>
        <taxon>Glomeromycotina</taxon>
        <taxon>Glomeromycetes</taxon>
        <taxon>Diversisporales</taxon>
        <taxon>Acaulosporaceae</taxon>
        <taxon>Acaulospora</taxon>
    </lineage>
</organism>
<dbReference type="CDD" id="cd00302">
    <property type="entry name" value="cytochrome_P450"/>
    <property type="match status" value="1"/>
</dbReference>
<comment type="caution">
    <text evidence="9">The sequence shown here is derived from an EMBL/GenBank/DDBJ whole genome shotgun (WGS) entry which is preliminary data.</text>
</comment>
<keyword evidence="10" id="KW-1185">Reference proteome</keyword>
<evidence type="ECO:0000256" key="7">
    <source>
        <dbReference type="PIRSR" id="PIRSR602401-1"/>
    </source>
</evidence>
<feature type="binding site" description="axial binding residue" evidence="7">
    <location>
        <position position="420"/>
    </location>
    <ligand>
        <name>heme</name>
        <dbReference type="ChEBI" id="CHEBI:30413"/>
    </ligand>
    <ligandPart>
        <name>Fe</name>
        <dbReference type="ChEBI" id="CHEBI:18248"/>
    </ligandPart>
</feature>
<dbReference type="InterPro" id="IPR002401">
    <property type="entry name" value="Cyt_P450_E_grp-I"/>
</dbReference>
<accession>A0A9N9EDL2</accession>
<evidence type="ECO:0000313" key="10">
    <source>
        <dbReference type="Proteomes" id="UP000789342"/>
    </source>
</evidence>
<dbReference type="InterPro" id="IPR001128">
    <property type="entry name" value="Cyt_P450"/>
</dbReference>
<dbReference type="GO" id="GO:0016705">
    <property type="term" value="F:oxidoreductase activity, acting on paired donors, with incorporation or reduction of molecular oxygen"/>
    <property type="evidence" value="ECO:0007669"/>
    <property type="project" value="InterPro"/>
</dbReference>
<dbReference type="OrthoDB" id="1470350at2759"/>
<dbReference type="PANTHER" id="PTHR24291:SF50">
    <property type="entry name" value="BIFUNCTIONAL ALBAFLAVENONE MONOOXYGENASE_TERPENE SYNTHASE"/>
    <property type="match status" value="1"/>
</dbReference>
<keyword evidence="6 8" id="KW-0503">Monooxygenase</keyword>
<evidence type="ECO:0000256" key="2">
    <source>
        <dbReference type="ARBA" id="ARBA00022617"/>
    </source>
</evidence>
<dbReference type="GO" id="GO:0005506">
    <property type="term" value="F:iron ion binding"/>
    <property type="evidence" value="ECO:0007669"/>
    <property type="project" value="InterPro"/>
</dbReference>
<dbReference type="PRINTS" id="PR00385">
    <property type="entry name" value="P450"/>
</dbReference>
<dbReference type="SUPFAM" id="SSF48264">
    <property type="entry name" value="Cytochrome P450"/>
    <property type="match status" value="1"/>
</dbReference>
<dbReference type="EMBL" id="CAJVPV010013171">
    <property type="protein sequence ID" value="CAG8675502.1"/>
    <property type="molecule type" value="Genomic_DNA"/>
</dbReference>
<dbReference type="GO" id="GO:0004497">
    <property type="term" value="F:monooxygenase activity"/>
    <property type="evidence" value="ECO:0007669"/>
    <property type="project" value="UniProtKB-KW"/>
</dbReference>
<comment type="cofactor">
    <cofactor evidence="7">
        <name>heme</name>
        <dbReference type="ChEBI" id="CHEBI:30413"/>
    </cofactor>
</comment>
<keyword evidence="3 7" id="KW-0479">Metal-binding</keyword>
<evidence type="ECO:0000256" key="4">
    <source>
        <dbReference type="ARBA" id="ARBA00023002"/>
    </source>
</evidence>
<reference evidence="9" key="1">
    <citation type="submission" date="2021-06" db="EMBL/GenBank/DDBJ databases">
        <authorList>
            <person name="Kallberg Y."/>
            <person name="Tangrot J."/>
            <person name="Rosling A."/>
        </authorList>
    </citation>
    <scope>NUCLEOTIDE SEQUENCE</scope>
    <source>
        <strain evidence="9">CL551</strain>
    </source>
</reference>
<dbReference type="GO" id="GO:0020037">
    <property type="term" value="F:heme binding"/>
    <property type="evidence" value="ECO:0007669"/>
    <property type="project" value="InterPro"/>
</dbReference>
<keyword evidence="5 7" id="KW-0408">Iron</keyword>
<dbReference type="Gene3D" id="1.10.630.10">
    <property type="entry name" value="Cytochrome P450"/>
    <property type="match status" value="1"/>
</dbReference>
<dbReference type="InterPro" id="IPR036396">
    <property type="entry name" value="Cyt_P450_sf"/>
</dbReference>
<keyword evidence="2 7" id="KW-0349">Heme</keyword>
<sequence length="475" mass="55453">FDIAVWPGQLQEKYGDFYEVYAGPLRLIWLCREDLISKIVSPASNNNFHNSVSKNNDSMKELGILDTALIFNTNYRTWQYYRRFYTKTMSKTSFLIQALDFTQEVFGKMDNCWENLGEDTTLEFPHWAKRYFMDTIFLIAVGKPVHSLYSYYDKLPTDKKFNVSESMLKESEVFLQAVQDSATCVAHFMIFPKFIRDFPGISRYTQRLKNNLNWLRKKTFDIAMERREEIEKTPVDQKLTPNILTMFLTINTSRDITEKIADSLHSEPMSDKEIGRNLMETLNGGTDTGSNLLCFLIYCISRHPKVKELLVGEIDRVLGKDLSYKVTYEDVVKLEYCEATIYECSRLFTIGPALFKKNTKPDEIGGLMFPAETQFFLYYKGIHRHKSSWTNPEEFNPERFIEKPESKKHIYTFGGGLRKCPGRNLAILQLKLSLALLYRKYDIELVDKKTPIKYHTGLALTCDELKIRVKKRNIQ</sequence>
<evidence type="ECO:0000256" key="5">
    <source>
        <dbReference type="ARBA" id="ARBA00023004"/>
    </source>
</evidence>
<dbReference type="Pfam" id="PF00067">
    <property type="entry name" value="p450"/>
    <property type="match status" value="1"/>
</dbReference>
<evidence type="ECO:0000256" key="6">
    <source>
        <dbReference type="ARBA" id="ARBA00023033"/>
    </source>
</evidence>
<gene>
    <name evidence="9" type="ORF">AMORRO_LOCUS11009</name>
</gene>
<dbReference type="InterPro" id="IPR017972">
    <property type="entry name" value="Cyt_P450_CS"/>
</dbReference>
<feature type="non-terminal residue" evidence="9">
    <location>
        <position position="475"/>
    </location>
</feature>
<dbReference type="InterPro" id="IPR050196">
    <property type="entry name" value="Cytochrome_P450_Monoox"/>
</dbReference>
<keyword evidence="4 8" id="KW-0560">Oxidoreductase</keyword>
<name>A0A9N9EDL2_9GLOM</name>
<evidence type="ECO:0000256" key="3">
    <source>
        <dbReference type="ARBA" id="ARBA00022723"/>
    </source>
</evidence>
<comment type="similarity">
    <text evidence="1 8">Belongs to the cytochrome P450 family.</text>
</comment>
<dbReference type="PRINTS" id="PR00463">
    <property type="entry name" value="EP450I"/>
</dbReference>
<dbReference type="PANTHER" id="PTHR24291">
    <property type="entry name" value="CYTOCHROME P450 FAMILY 4"/>
    <property type="match status" value="1"/>
</dbReference>